<feature type="region of interest" description="Disordered" evidence="21">
    <location>
        <begin position="521"/>
        <end position="554"/>
    </location>
</feature>
<comment type="subcellular location">
    <subcellularLocation>
        <location evidence="1">Endoplasmic reticulum</location>
    </subcellularLocation>
    <subcellularLocation>
        <location evidence="3">Golgi apparatus</location>
    </subcellularLocation>
    <subcellularLocation>
        <location evidence="2">Lysosome</location>
    </subcellularLocation>
    <subcellularLocation>
        <location evidence="4">Secreted</location>
    </subcellularLocation>
</comment>
<keyword evidence="25" id="KW-1185">Reference proteome</keyword>
<evidence type="ECO:0000256" key="3">
    <source>
        <dbReference type="ARBA" id="ARBA00004555"/>
    </source>
</evidence>
<comment type="caution">
    <text evidence="24">The sequence shown here is derived from an EMBL/GenBank/DDBJ whole genome shotgun (WGS) entry which is preliminary data.</text>
</comment>
<keyword evidence="10 22" id="KW-0732">Signal</keyword>
<keyword evidence="9" id="KW-0479">Metal-binding</keyword>
<keyword evidence="16" id="KW-0865">Zymogen</keyword>
<dbReference type="Gene3D" id="3.40.630.10">
    <property type="entry name" value="Zn peptidases"/>
    <property type="match status" value="2"/>
</dbReference>
<evidence type="ECO:0000256" key="18">
    <source>
        <dbReference type="ARBA" id="ARBA00023228"/>
    </source>
</evidence>
<comment type="subunit">
    <text evidence="19">Homodimer. The monomeric form is inactive while the homodimer is active.</text>
</comment>
<organism evidence="24 25">
    <name type="scientific">Undibacterium hunanense</name>
    <dbReference type="NCBI Taxonomy" id="2762292"/>
    <lineage>
        <taxon>Bacteria</taxon>
        <taxon>Pseudomonadati</taxon>
        <taxon>Pseudomonadota</taxon>
        <taxon>Betaproteobacteria</taxon>
        <taxon>Burkholderiales</taxon>
        <taxon>Oxalobacteraceae</taxon>
        <taxon>Undibacterium</taxon>
    </lineage>
</organism>
<evidence type="ECO:0000256" key="16">
    <source>
        <dbReference type="ARBA" id="ARBA00023145"/>
    </source>
</evidence>
<evidence type="ECO:0000256" key="13">
    <source>
        <dbReference type="ARBA" id="ARBA00022833"/>
    </source>
</evidence>
<sequence>MFHVLLGTAIVASSFTASASFAAAATEEKVDLELITRLRDEAMNRSKAQEIFGVLTDEIGPRLTGSPALRKASEWTRSKFSEWGLQNVHSESFAPFGRGWTLEKTTLRMVSPSQFDVYAIPKAWTPGTDGMQRGKLMIAKMLADEDLAKWKGKLAGAIVLLDEPLPIKPHMKADAHRYSHEELDELTKVDFEAAPSRRGDLPTYIKQLAFRKKLRTFLTEEKVLAALNVTRGEDGTIFVQEGGSYKKDEATGPANLVVASETYNRLYRLVEKKKDVELEIDIKARFNDEDPEAAINVLAEIPGTDKKDEIVMLGAHLDSWHGGTGATDNAAGVAMVMEAVRLLKVSGFKPRRTIRIALWGGEEQGLLGSRAYVNKWVASRPEPTDPKELELPSFARKLTGPMSVKPMHGKISAYFNLDNGGGKIRGIYAENNAAVKPIFDAWLAPFNDVGATTTTLRSTGSTDHVSFDRVGVPGFQFVQDDMDYFSRTHHSSMDLYDKVQKSDLTQASLVLASFVAHTANRNDMLPRKPLPKDPPAEEKKEDGKETTASADGKK</sequence>
<evidence type="ECO:0000256" key="5">
    <source>
        <dbReference type="ARBA" id="ARBA00014116"/>
    </source>
</evidence>
<keyword evidence="12" id="KW-0256">Endoplasmic reticulum</keyword>
<evidence type="ECO:0000256" key="9">
    <source>
        <dbReference type="ARBA" id="ARBA00022723"/>
    </source>
</evidence>
<gene>
    <name evidence="24" type="ORF">H8L32_04200</name>
</gene>
<dbReference type="EMBL" id="JACOGF010000002">
    <property type="protein sequence ID" value="MBC3916679.1"/>
    <property type="molecule type" value="Genomic_DNA"/>
</dbReference>
<dbReference type="SUPFAM" id="SSF53187">
    <property type="entry name" value="Zn-dependent exopeptidases"/>
    <property type="match status" value="1"/>
</dbReference>
<evidence type="ECO:0000256" key="1">
    <source>
        <dbReference type="ARBA" id="ARBA00004240"/>
    </source>
</evidence>
<keyword evidence="18" id="KW-0458">Lysosome</keyword>
<evidence type="ECO:0000256" key="7">
    <source>
        <dbReference type="ARBA" id="ARBA00022645"/>
    </source>
</evidence>
<evidence type="ECO:0000313" key="25">
    <source>
        <dbReference type="Proteomes" id="UP000650424"/>
    </source>
</evidence>
<feature type="chain" id="PRO_5047365983" description="Carboxypeptidase Q" evidence="22">
    <location>
        <begin position="20"/>
        <end position="554"/>
    </location>
</feature>
<evidence type="ECO:0000256" key="14">
    <source>
        <dbReference type="ARBA" id="ARBA00023034"/>
    </source>
</evidence>
<reference evidence="24 25" key="1">
    <citation type="submission" date="2020-08" db="EMBL/GenBank/DDBJ databases">
        <title>Novel species isolated from subtropical streams in China.</title>
        <authorList>
            <person name="Lu H."/>
        </authorList>
    </citation>
    <scope>NUCLEOTIDE SEQUENCE [LARGE SCALE GENOMIC DNA]</scope>
    <source>
        <strain evidence="24 25">CY18W</strain>
    </source>
</reference>
<evidence type="ECO:0000256" key="10">
    <source>
        <dbReference type="ARBA" id="ARBA00022729"/>
    </source>
</evidence>
<dbReference type="PANTHER" id="PTHR12053:SF3">
    <property type="entry name" value="CARBOXYPEPTIDASE Q"/>
    <property type="match status" value="1"/>
</dbReference>
<keyword evidence="14" id="KW-0333">Golgi apparatus</keyword>
<evidence type="ECO:0000256" key="19">
    <source>
        <dbReference type="ARBA" id="ARBA00025833"/>
    </source>
</evidence>
<dbReference type="Proteomes" id="UP000650424">
    <property type="component" value="Unassembled WGS sequence"/>
</dbReference>
<dbReference type="InterPro" id="IPR007484">
    <property type="entry name" value="Peptidase_M28"/>
</dbReference>
<dbReference type="PANTHER" id="PTHR12053">
    <property type="entry name" value="PROTEASE FAMILY M28 PLASMA GLUTAMATE CARBOXYPEPTIDASE-RELATED"/>
    <property type="match status" value="1"/>
</dbReference>
<evidence type="ECO:0000256" key="21">
    <source>
        <dbReference type="SAM" id="MobiDB-lite"/>
    </source>
</evidence>
<protein>
    <recommendedName>
        <fullName evidence="5">Carboxypeptidase Q</fullName>
    </recommendedName>
    <alternativeName>
        <fullName evidence="20">Plasma glutamate carboxypeptidase</fullName>
    </alternativeName>
</protein>
<keyword evidence="13" id="KW-0862">Zinc</keyword>
<keyword evidence="7" id="KW-0121">Carboxypeptidase</keyword>
<evidence type="ECO:0000256" key="20">
    <source>
        <dbReference type="ARBA" id="ARBA00033328"/>
    </source>
</evidence>
<feature type="signal peptide" evidence="22">
    <location>
        <begin position="1"/>
        <end position="19"/>
    </location>
</feature>
<keyword evidence="8" id="KW-0645">Protease</keyword>
<evidence type="ECO:0000256" key="12">
    <source>
        <dbReference type="ARBA" id="ARBA00022824"/>
    </source>
</evidence>
<keyword evidence="11" id="KW-0378">Hydrolase</keyword>
<accession>A0ABR6ZM87</accession>
<evidence type="ECO:0000256" key="15">
    <source>
        <dbReference type="ARBA" id="ARBA00023049"/>
    </source>
</evidence>
<evidence type="ECO:0000256" key="11">
    <source>
        <dbReference type="ARBA" id="ARBA00022801"/>
    </source>
</evidence>
<name>A0ABR6ZM87_9BURK</name>
<evidence type="ECO:0000256" key="2">
    <source>
        <dbReference type="ARBA" id="ARBA00004371"/>
    </source>
</evidence>
<feature type="domain" description="Peptidase M28" evidence="23">
    <location>
        <begin position="296"/>
        <end position="514"/>
    </location>
</feature>
<feature type="compositionally biased region" description="Basic and acidic residues" evidence="21">
    <location>
        <begin position="524"/>
        <end position="554"/>
    </location>
</feature>
<keyword evidence="17" id="KW-0325">Glycoprotein</keyword>
<evidence type="ECO:0000256" key="8">
    <source>
        <dbReference type="ARBA" id="ARBA00022670"/>
    </source>
</evidence>
<evidence type="ECO:0000313" key="24">
    <source>
        <dbReference type="EMBL" id="MBC3916679.1"/>
    </source>
</evidence>
<keyword evidence="15" id="KW-0482">Metalloprotease</keyword>
<dbReference type="InterPro" id="IPR039866">
    <property type="entry name" value="CPQ"/>
</dbReference>
<evidence type="ECO:0000256" key="22">
    <source>
        <dbReference type="SAM" id="SignalP"/>
    </source>
</evidence>
<evidence type="ECO:0000256" key="6">
    <source>
        <dbReference type="ARBA" id="ARBA00022525"/>
    </source>
</evidence>
<evidence type="ECO:0000256" key="4">
    <source>
        <dbReference type="ARBA" id="ARBA00004613"/>
    </source>
</evidence>
<dbReference type="Pfam" id="PF04389">
    <property type="entry name" value="Peptidase_M28"/>
    <property type="match status" value="1"/>
</dbReference>
<evidence type="ECO:0000256" key="17">
    <source>
        <dbReference type="ARBA" id="ARBA00023180"/>
    </source>
</evidence>
<evidence type="ECO:0000259" key="23">
    <source>
        <dbReference type="Pfam" id="PF04389"/>
    </source>
</evidence>
<keyword evidence="6" id="KW-0964">Secreted</keyword>
<proteinExistence type="predicted"/>